<evidence type="ECO:0000256" key="5">
    <source>
        <dbReference type="ARBA" id="ARBA00023163"/>
    </source>
</evidence>
<keyword evidence="4" id="KW-0238">DNA-binding</keyword>
<feature type="compositionally biased region" description="Basic and acidic residues" evidence="7">
    <location>
        <begin position="76"/>
        <end position="89"/>
    </location>
</feature>
<feature type="compositionally biased region" description="Basic and acidic residues" evidence="7">
    <location>
        <begin position="376"/>
        <end position="391"/>
    </location>
</feature>
<evidence type="ECO:0000256" key="1">
    <source>
        <dbReference type="ARBA" id="ARBA00004123"/>
    </source>
</evidence>
<dbReference type="GO" id="GO:0006367">
    <property type="term" value="P:transcription initiation at RNA polymerase II promoter"/>
    <property type="evidence" value="ECO:0007669"/>
    <property type="project" value="InterPro"/>
</dbReference>
<feature type="compositionally biased region" description="Basic and acidic residues" evidence="7">
    <location>
        <begin position="257"/>
        <end position="271"/>
    </location>
</feature>
<dbReference type="EMBL" id="JAFCMP010000110">
    <property type="protein sequence ID" value="KAG5186571.1"/>
    <property type="molecule type" value="Genomic_DNA"/>
</dbReference>
<feature type="compositionally biased region" description="Acidic residues" evidence="7">
    <location>
        <begin position="272"/>
        <end position="284"/>
    </location>
</feature>
<evidence type="ECO:0000256" key="2">
    <source>
        <dbReference type="ARBA" id="ARBA00005249"/>
    </source>
</evidence>
<dbReference type="AlphaFoldDB" id="A0A835Z4B4"/>
<evidence type="ECO:0000256" key="6">
    <source>
        <dbReference type="ARBA" id="ARBA00023242"/>
    </source>
</evidence>
<keyword evidence="3" id="KW-0805">Transcription regulation</keyword>
<keyword evidence="6" id="KW-0539">Nucleus</keyword>
<comment type="similarity">
    <text evidence="2">Belongs to the TFIIF alpha subunit family.</text>
</comment>
<name>A0A835Z4B4_9STRA</name>
<dbReference type="PANTHER" id="PTHR13011:SF0">
    <property type="entry name" value="GENERAL TRANSCRIPTION FACTOR IIF SUBUNIT 1"/>
    <property type="match status" value="1"/>
</dbReference>
<feature type="region of interest" description="Disordered" evidence="7">
    <location>
        <begin position="361"/>
        <end position="437"/>
    </location>
</feature>
<feature type="region of interest" description="Disordered" evidence="7">
    <location>
        <begin position="64"/>
        <end position="103"/>
    </location>
</feature>
<feature type="compositionally biased region" description="Acidic residues" evidence="7">
    <location>
        <begin position="394"/>
        <end position="408"/>
    </location>
</feature>
<evidence type="ECO:0000313" key="8">
    <source>
        <dbReference type="EMBL" id="KAG5186571.1"/>
    </source>
</evidence>
<gene>
    <name evidence="8" type="ORF">JKP88DRAFT_353939</name>
</gene>
<protein>
    <submittedName>
        <fullName evidence="8">Uncharacterized protein</fullName>
    </submittedName>
</protein>
<proteinExistence type="inferred from homology"/>
<accession>A0A835Z4B4</accession>
<reference evidence="8" key="1">
    <citation type="submission" date="2021-02" db="EMBL/GenBank/DDBJ databases">
        <title>First Annotated Genome of the Yellow-green Alga Tribonema minus.</title>
        <authorList>
            <person name="Mahan K.M."/>
        </authorList>
    </citation>
    <scope>NUCLEOTIDE SEQUENCE</scope>
    <source>
        <strain evidence="8">UTEX B ZZ1240</strain>
    </source>
</reference>
<keyword evidence="5" id="KW-0804">Transcription</keyword>
<dbReference type="PANTHER" id="PTHR13011">
    <property type="entry name" value="TFIIF-ALPHA"/>
    <property type="match status" value="1"/>
</dbReference>
<evidence type="ECO:0000256" key="4">
    <source>
        <dbReference type="ARBA" id="ARBA00023125"/>
    </source>
</evidence>
<feature type="compositionally biased region" description="Acidic residues" evidence="7">
    <location>
        <begin position="422"/>
        <end position="434"/>
    </location>
</feature>
<dbReference type="GO" id="GO:0001096">
    <property type="term" value="F:TFIIF-class transcription factor complex binding"/>
    <property type="evidence" value="ECO:0007669"/>
    <property type="project" value="TreeGrafter"/>
</dbReference>
<evidence type="ECO:0000256" key="7">
    <source>
        <dbReference type="SAM" id="MobiDB-lite"/>
    </source>
</evidence>
<dbReference type="InterPro" id="IPR008851">
    <property type="entry name" value="TFIIF-alpha"/>
</dbReference>
<evidence type="ECO:0000313" key="9">
    <source>
        <dbReference type="Proteomes" id="UP000664859"/>
    </source>
</evidence>
<comment type="caution">
    <text evidence="8">The sequence shown here is derived from an EMBL/GenBank/DDBJ whole genome shotgun (WGS) entry which is preliminary data.</text>
</comment>
<organism evidence="8 9">
    <name type="scientific">Tribonema minus</name>
    <dbReference type="NCBI Taxonomy" id="303371"/>
    <lineage>
        <taxon>Eukaryota</taxon>
        <taxon>Sar</taxon>
        <taxon>Stramenopiles</taxon>
        <taxon>Ochrophyta</taxon>
        <taxon>PX clade</taxon>
        <taxon>Xanthophyceae</taxon>
        <taxon>Tribonematales</taxon>
        <taxon>Tribonemataceae</taxon>
        <taxon>Tribonema</taxon>
    </lineage>
</organism>
<evidence type="ECO:0000256" key="3">
    <source>
        <dbReference type="ARBA" id="ARBA00023015"/>
    </source>
</evidence>
<dbReference type="Proteomes" id="UP000664859">
    <property type="component" value="Unassembled WGS sequence"/>
</dbReference>
<dbReference type="GO" id="GO:0005674">
    <property type="term" value="C:transcription factor TFIIF complex"/>
    <property type="evidence" value="ECO:0007669"/>
    <property type="project" value="TreeGrafter"/>
</dbReference>
<comment type="subcellular location">
    <subcellularLocation>
        <location evidence="1">Nucleus</location>
    </subcellularLocation>
</comment>
<dbReference type="GO" id="GO:0003677">
    <property type="term" value="F:DNA binding"/>
    <property type="evidence" value="ECO:0007669"/>
    <property type="project" value="UniProtKB-KW"/>
</dbReference>
<dbReference type="GO" id="GO:0016251">
    <property type="term" value="F:RNA polymerase II general transcription initiation factor activity"/>
    <property type="evidence" value="ECO:0007669"/>
    <property type="project" value="TreeGrafter"/>
</dbReference>
<dbReference type="SUPFAM" id="SSF50916">
    <property type="entry name" value="Rap30/74 interaction domains"/>
    <property type="match status" value="1"/>
</dbReference>
<sequence>MAEEPEAVWKLQMGSKTGGHNIGIFEPGYVTRAGGQKEAPAAMTPLFHDTDYCEKPVYMWKEREPETWSDDEDEEKKEKEKLGAFDRPKPKGARSKTRQDDAGYHAKSCSTAEVMMPLFPSLEDQWRRVQWHMEDARPPPHNMHFVGDRKEQASKYVLFEVQDNEEEAVIKVIPVDEWWRFTKAAREVKMTVKEAMEKMKKQQRGYISGNRALEAVLTATEDARTGEGDDSALTLDSDAKASRKKAAAPKVAARAYAPKDEASDPEDRASEAEESGPEGGEPNEAEPGGDAARKPAKKRGEEGGIDFDQPNAGAGGDAARKPVKGRGEEGGIDFDQVFSDDDAELQDVFSDDDAELEDVYNADVGLDSSEDETEEVKEGEAAGQKLLDKALEGGGEEGEEAEEEEAEELAGQGAGGGGKEGEEAEEEEAEEDDYTVSGTYKARMAARASPVPSETESAAGAAAAAAEPSAAAAAGEAGGRKRSAAEAAAGAGEAKRPRPAAAAQGALALTQENMILVLRRAGGKMTSKKLLSAFRHELQRDKANRALFKQLLQALVTGVDDALEGKVYKLKDIWMT</sequence>
<dbReference type="GO" id="GO:0032968">
    <property type="term" value="P:positive regulation of transcription elongation by RNA polymerase II"/>
    <property type="evidence" value="ECO:0007669"/>
    <property type="project" value="InterPro"/>
</dbReference>
<keyword evidence="9" id="KW-1185">Reference proteome</keyword>
<feature type="region of interest" description="Disordered" evidence="7">
    <location>
        <begin position="222"/>
        <end position="343"/>
    </location>
</feature>
<dbReference type="InterPro" id="IPR011039">
    <property type="entry name" value="TFIIF_interaction"/>
</dbReference>